<evidence type="ECO:0000259" key="8">
    <source>
        <dbReference type="Pfam" id="PF01619"/>
    </source>
</evidence>
<dbReference type="PIRSF" id="PIRSF000197">
    <property type="entry name" value="Bifunct_PutA"/>
    <property type="match status" value="1"/>
</dbReference>
<dbReference type="InterPro" id="IPR016163">
    <property type="entry name" value="Ald_DH_C"/>
</dbReference>
<dbReference type="InterPro" id="IPR024089">
    <property type="entry name" value="PRODH_PutA_dom_I/II"/>
</dbReference>
<dbReference type="SUPFAM" id="SSF51730">
    <property type="entry name" value="FAD-linked oxidoreductase"/>
    <property type="match status" value="1"/>
</dbReference>
<evidence type="ECO:0000256" key="5">
    <source>
        <dbReference type="PIRNR" id="PIRNR000197"/>
    </source>
</evidence>
<keyword evidence="5" id="KW-0804">Transcription</keyword>
<dbReference type="InterPro" id="IPR002872">
    <property type="entry name" value="Proline_DH_dom"/>
</dbReference>
<keyword evidence="3 5" id="KW-0520">NAD</keyword>
<feature type="domain" description="Proline dehydrogenase" evidence="8">
    <location>
        <begin position="196"/>
        <end position="497"/>
    </location>
</feature>
<dbReference type="Gene3D" id="3.20.20.220">
    <property type="match status" value="1"/>
</dbReference>
<dbReference type="SUPFAM" id="SSF81935">
    <property type="entry name" value="N-terminal domain of bifunctional PutA protein"/>
    <property type="match status" value="1"/>
</dbReference>
<keyword evidence="5" id="KW-0285">Flavoprotein</keyword>
<dbReference type="InterPro" id="IPR016160">
    <property type="entry name" value="Ald_DH_CS_CYS"/>
</dbReference>
<dbReference type="PROSITE" id="PS00070">
    <property type="entry name" value="ALDEHYDE_DEHYDR_CYS"/>
    <property type="match status" value="1"/>
</dbReference>
<dbReference type="Gene3D" id="3.40.605.10">
    <property type="entry name" value="Aldehyde Dehydrogenase, Chain A, domain 1"/>
    <property type="match status" value="1"/>
</dbReference>
<keyword evidence="2 5" id="KW-0560">Oxidoreductase</keyword>
<dbReference type="CDD" id="cd07125">
    <property type="entry name" value="ALDH_PutA-P5CDH"/>
    <property type="match status" value="1"/>
</dbReference>
<name>A0A1Y0D3G8_9GAMM</name>
<comment type="similarity">
    <text evidence="5">In the C-terminal section; belongs to the aldehyde dehydrogenase family.</text>
</comment>
<dbReference type="InterPro" id="IPR016162">
    <property type="entry name" value="Ald_DH_N"/>
</dbReference>
<dbReference type="GO" id="GO:0009898">
    <property type="term" value="C:cytoplasmic side of plasma membrane"/>
    <property type="evidence" value="ECO:0007669"/>
    <property type="project" value="TreeGrafter"/>
</dbReference>
<evidence type="ECO:0000259" key="7">
    <source>
        <dbReference type="Pfam" id="PF00171"/>
    </source>
</evidence>
<dbReference type="NCBIfam" id="TIGR01238">
    <property type="entry name" value="D1pyr5carbox3"/>
    <property type="match status" value="1"/>
</dbReference>
<proteinExistence type="inferred from homology"/>
<dbReference type="UniPathway" id="UPA00261">
    <property type="reaction ID" value="UER00373"/>
</dbReference>
<dbReference type="InterPro" id="IPR050485">
    <property type="entry name" value="Proline_metab_enzyme"/>
</dbReference>
<evidence type="ECO:0000256" key="6">
    <source>
        <dbReference type="PIRSR" id="PIRSR000197-1"/>
    </source>
</evidence>
<dbReference type="GO" id="GO:0010133">
    <property type="term" value="P:L-proline catabolic process to L-glutamate"/>
    <property type="evidence" value="ECO:0007669"/>
    <property type="project" value="UniProtKB-UniRule"/>
</dbReference>
<dbReference type="GO" id="GO:0003677">
    <property type="term" value="F:DNA binding"/>
    <property type="evidence" value="ECO:0007669"/>
    <property type="project" value="UniProtKB-KW"/>
</dbReference>
<comment type="similarity">
    <text evidence="5">In the N-terminal section; belongs to the proline dehydrogenase family.</text>
</comment>
<dbReference type="FunFam" id="1.20.5.460:FF:000001">
    <property type="entry name" value="Bifunctional protein PutA"/>
    <property type="match status" value="1"/>
</dbReference>
<dbReference type="Pfam" id="PF18327">
    <property type="entry name" value="PRODH"/>
    <property type="match status" value="1"/>
</dbReference>
<dbReference type="EC" id="1.5.5.2" evidence="5"/>
<dbReference type="GO" id="GO:0003842">
    <property type="term" value="F:L-glutamate gamma-semialdehyde dehydrogenase activity"/>
    <property type="evidence" value="ECO:0007669"/>
    <property type="project" value="UniProtKB-UniRule"/>
</dbReference>
<dbReference type="InterPro" id="IPR024090">
    <property type="entry name" value="PRODH_PutA_dom_I"/>
</dbReference>
<dbReference type="Pfam" id="PF01619">
    <property type="entry name" value="Pro_dh"/>
    <property type="match status" value="1"/>
</dbReference>
<dbReference type="SUPFAM" id="SSF53720">
    <property type="entry name" value="ALDH-like"/>
    <property type="match status" value="1"/>
</dbReference>
<comment type="function">
    <text evidence="5">Oxidizes proline to glutamate for use as a carbon and nitrogen source.</text>
</comment>
<keyword evidence="5" id="KW-0805">Transcription regulation</keyword>
<dbReference type="OrthoDB" id="9812625at2"/>
<comment type="catalytic activity">
    <reaction evidence="5">
        <text>L-proline + a quinone = (S)-1-pyrroline-5-carboxylate + a quinol + H(+)</text>
        <dbReference type="Rhea" id="RHEA:23784"/>
        <dbReference type="ChEBI" id="CHEBI:15378"/>
        <dbReference type="ChEBI" id="CHEBI:17388"/>
        <dbReference type="ChEBI" id="CHEBI:24646"/>
        <dbReference type="ChEBI" id="CHEBI:60039"/>
        <dbReference type="ChEBI" id="CHEBI:132124"/>
        <dbReference type="EC" id="1.5.5.2"/>
    </reaction>
</comment>
<dbReference type="Proteomes" id="UP000243937">
    <property type="component" value="Chromosome"/>
</dbReference>
<evidence type="ECO:0000313" key="11">
    <source>
        <dbReference type="EMBL" id="ART82078.1"/>
    </source>
</evidence>
<organism evidence="11 12">
    <name type="scientific">Oceanisphaera profunda</name>
    <dbReference type="NCBI Taxonomy" id="1416627"/>
    <lineage>
        <taxon>Bacteria</taxon>
        <taxon>Pseudomonadati</taxon>
        <taxon>Pseudomonadota</taxon>
        <taxon>Gammaproteobacteria</taxon>
        <taxon>Aeromonadales</taxon>
        <taxon>Aeromonadaceae</taxon>
        <taxon>Oceanisphaera</taxon>
    </lineage>
</organism>
<keyword evidence="5" id="KW-0238">DNA-binding</keyword>
<dbReference type="InterPro" id="IPR015590">
    <property type="entry name" value="Aldehyde_DH_dom"/>
</dbReference>
<dbReference type="AlphaFoldDB" id="A0A1Y0D3G8"/>
<feature type="domain" description="Proline dehydrogenase PutA" evidence="9">
    <location>
        <begin position="74"/>
        <end position="187"/>
    </location>
</feature>
<dbReference type="InterPro" id="IPR016161">
    <property type="entry name" value="Ald_DH/histidinol_DH"/>
</dbReference>
<dbReference type="Pfam" id="PF00171">
    <property type="entry name" value="Aldedh"/>
    <property type="match status" value="1"/>
</dbReference>
<feature type="active site" evidence="6">
    <location>
        <position position="877"/>
    </location>
</feature>
<dbReference type="InterPro" id="IPR005933">
    <property type="entry name" value="PutA_C"/>
</dbReference>
<evidence type="ECO:0000259" key="9">
    <source>
        <dbReference type="Pfam" id="PF14850"/>
    </source>
</evidence>
<evidence type="ECO:0000256" key="4">
    <source>
        <dbReference type="ARBA" id="ARBA00048142"/>
    </source>
</evidence>
<evidence type="ECO:0000256" key="1">
    <source>
        <dbReference type="ARBA" id="ARBA00004786"/>
    </source>
</evidence>
<dbReference type="Gene3D" id="1.20.5.550">
    <property type="entry name" value="Single Helix bin"/>
    <property type="match status" value="1"/>
</dbReference>
<evidence type="ECO:0000256" key="3">
    <source>
        <dbReference type="ARBA" id="ARBA00023027"/>
    </source>
</evidence>
<evidence type="ECO:0000259" key="10">
    <source>
        <dbReference type="Pfam" id="PF18327"/>
    </source>
</evidence>
<dbReference type="InterPro" id="IPR024082">
    <property type="entry name" value="PRODH_PutA_dom_II"/>
</dbReference>
<dbReference type="GO" id="GO:0004657">
    <property type="term" value="F:proline dehydrogenase activity"/>
    <property type="evidence" value="ECO:0007669"/>
    <property type="project" value="UniProtKB-UniRule"/>
</dbReference>
<dbReference type="EMBL" id="CP021377">
    <property type="protein sequence ID" value="ART82078.1"/>
    <property type="molecule type" value="Genomic_DNA"/>
</dbReference>
<comment type="cofactor">
    <cofactor evidence="5">
        <name>FAD</name>
        <dbReference type="ChEBI" id="CHEBI:57692"/>
    </cofactor>
</comment>
<dbReference type="EC" id="1.2.1.88" evidence="5"/>
<feature type="domain" description="Aldehyde dehydrogenase" evidence="7">
    <location>
        <begin position="603"/>
        <end position="1071"/>
    </location>
</feature>
<dbReference type="NCBIfam" id="NF008869">
    <property type="entry name" value="PRK11904.1"/>
    <property type="match status" value="1"/>
</dbReference>
<dbReference type="KEGG" id="opf:CBP31_05110"/>
<dbReference type="RefSeq" id="WP_087035166.1">
    <property type="nucleotide sequence ID" value="NZ_CP021377.1"/>
</dbReference>
<dbReference type="Gene3D" id="1.20.5.460">
    <property type="entry name" value="Single helix bin"/>
    <property type="match status" value="1"/>
</dbReference>
<dbReference type="GO" id="GO:0003700">
    <property type="term" value="F:DNA-binding transcription factor activity"/>
    <property type="evidence" value="ECO:0007669"/>
    <property type="project" value="InterPro"/>
</dbReference>
<keyword evidence="5" id="KW-0678">Repressor</keyword>
<accession>A0A1Y0D3G8</accession>
<dbReference type="InterPro" id="IPR029041">
    <property type="entry name" value="FAD-linked_oxidoreductase-like"/>
</dbReference>
<protein>
    <recommendedName>
        <fullName evidence="5">Bifunctional protein PutA</fullName>
    </recommendedName>
    <domain>
        <recommendedName>
            <fullName evidence="5">Proline dehydrogenase</fullName>
            <ecNumber evidence="5">1.5.5.2</ecNumber>
        </recommendedName>
        <alternativeName>
            <fullName evidence="5">Proline oxidase</fullName>
        </alternativeName>
    </domain>
    <domain>
        <recommendedName>
            <fullName evidence="5">Delta-1-pyrroline-5-carboxylate dehydrogenase</fullName>
            <shortName evidence="5">P5C dehydrogenase</shortName>
            <ecNumber evidence="5">1.2.1.88</ecNumber>
        </recommendedName>
        <alternativeName>
            <fullName evidence="5">L-glutamate gamma-semialdehyde dehydrogenase</fullName>
        </alternativeName>
    </domain>
</protein>
<keyword evidence="5" id="KW-0642">Proline metabolism</keyword>
<dbReference type="PANTHER" id="PTHR42862:SF1">
    <property type="entry name" value="DELTA-1-PYRROLINE-5-CARBOXYLATE DEHYDROGENASE 2, ISOFORM A-RELATED"/>
    <property type="match status" value="1"/>
</dbReference>
<keyword evidence="12" id="KW-1185">Reference proteome</keyword>
<feature type="active site" evidence="6">
    <location>
        <position position="843"/>
    </location>
</feature>
<dbReference type="FunFam" id="3.40.309.10:FF:000005">
    <property type="entry name" value="1-pyrroline-5-carboxylate dehydrogenase 1"/>
    <property type="match status" value="1"/>
</dbReference>
<dbReference type="InterPro" id="IPR025703">
    <property type="entry name" value="Bifunct_PutA"/>
</dbReference>
<dbReference type="InterPro" id="IPR041349">
    <property type="entry name" value="PRODH"/>
</dbReference>
<comment type="catalytic activity">
    <reaction evidence="4 5">
        <text>L-glutamate 5-semialdehyde + NAD(+) + H2O = L-glutamate + NADH + 2 H(+)</text>
        <dbReference type="Rhea" id="RHEA:30235"/>
        <dbReference type="ChEBI" id="CHEBI:15377"/>
        <dbReference type="ChEBI" id="CHEBI:15378"/>
        <dbReference type="ChEBI" id="CHEBI:29985"/>
        <dbReference type="ChEBI" id="CHEBI:57540"/>
        <dbReference type="ChEBI" id="CHEBI:57945"/>
        <dbReference type="ChEBI" id="CHEBI:58066"/>
        <dbReference type="EC" id="1.2.1.88"/>
    </reaction>
</comment>
<evidence type="ECO:0000313" key="12">
    <source>
        <dbReference type="Proteomes" id="UP000243937"/>
    </source>
</evidence>
<feature type="domain" description="Proline utilization A proline dehydrogenase N-terminal" evidence="10">
    <location>
        <begin position="18"/>
        <end position="64"/>
    </location>
</feature>
<reference evidence="11 12" key="1">
    <citation type="journal article" date="2014" name="Int. J. Syst. Evol. Microbiol.">
        <title>Oceanisphaera profunda sp. nov., a marine bacterium isolated from deep-sea sediment, and emended description of the genus Oceanisphaera.</title>
        <authorList>
            <person name="Xu Z."/>
            <person name="Zhang X.Y."/>
            <person name="Su H.N."/>
            <person name="Yu Z.C."/>
            <person name="Liu C."/>
            <person name="Li H."/>
            <person name="Chen X.L."/>
            <person name="Song X.Y."/>
            <person name="Xie B.B."/>
            <person name="Qin Q.L."/>
            <person name="Zhou B.C."/>
            <person name="Shi M."/>
            <person name="Huang Y."/>
            <person name="Zhang Y.Z."/>
        </authorList>
    </citation>
    <scope>NUCLEOTIDE SEQUENCE [LARGE SCALE GENOMIC DNA]</scope>
    <source>
        <strain evidence="11 12">SM1222</strain>
    </source>
</reference>
<evidence type="ECO:0000256" key="2">
    <source>
        <dbReference type="ARBA" id="ARBA00023002"/>
    </source>
</evidence>
<gene>
    <name evidence="11" type="ORF">CBP31_05110</name>
</gene>
<dbReference type="Pfam" id="PF14850">
    <property type="entry name" value="Pro_dh-DNA_bdg"/>
    <property type="match status" value="1"/>
</dbReference>
<sequence length="1092" mass="118718">MFTVAAAFTDDAPRDRLSLRQVITEQYMVDENDYVAELIEQVSADEGERVQLAEQAHRLVSQVRQASGEVSGGIEAFLQQYSLDTQEGIILMCLAEALLRIPDKHTIDALIKDKLSGANWAPYFRQSDSALVNASTWGLMLTGKVIRPDSKLDGHPARLLDRVLNRLGEPLVRSAMMTAMKIMGKQFVLGRDIKEALKASRKARDQGYAHSYDMLGEAAMTALDAQHYYQAYADAIAALGETKLNNDAVPRPSISIKLSALHPRYEEANRQRVLSELFATVLKLLEQARALDVYVTIDAEEMDRLELSLDLFEQLYRHPTNQGWGGLGLVVQAYSKRALPVLMWLSALAREQGDMIPLRLVKGAYWDSEIKLSQQGGLTGYPVFTRKAATDISYLVCARYLLSDACQGALYPQFATHNAHTVVAIQAMHDASADTVLPAFEFQRLHGMGEELYDVVLTEHPELNCRIYAPVGAHKDLLPYLVRRLLENGANSSFVHKLLDPKTPIDSLIQHPLTRLKECESLANEKIPLPLAIFADRVNSQGINLNIASQRQPLFDALEQLADKEWQAAPLLAACPLADHKALTPKSAPKSAPAVVPAPTLQAVLSPQDTQQVVGQVQMASEAQAELAITCARAAFTDWRDTPVEQRAQMIERLADLLEDHRAELISLCTREAGKLLQDGIDEVREAVDFCRYYANQARRLMTTTLLPGYTGERNTLQTQGRGVFVCISPWNFPLAIFLGQISAALVTGNTVIAKPAEQSCLIAHLATQLAHQAGIPPAVLQLLPGSGATVGQALTSDPRIAGVCFTGSTTTAHHINLTLAQRTLAEHSLAAQNAAIIPLIAETGGQNAMIVDSTALPEQVVRDVVRAAFQSAGQRCSALRVLYLQTDIAERVLALLSGAMAELSIGDPALWSTDVGPVIDAQAQAKLTEHLNQMQAAGNTVLAQTSLPDHAQSGHYIPPTALTINSIKELNEEHFGPILHVVRFKAAELEQVIDDINASGFGLTLGIHSRNESFAEHIAQRANVGNIYINRDQIGAMVGVQPFGGQGLSGTGPKAGGPHYLARFITEKTITNNTTAIGGNASLLSLGQGDA</sequence>
<comment type="pathway">
    <text evidence="1 5">Amino-acid degradation; L-proline degradation into L-glutamate; L-glutamate from L-proline: step 2/2.</text>
</comment>
<comment type="pathway">
    <text evidence="5">Amino-acid degradation; L-proline degradation into L-glutamate; L-glutamate from L-proline: step 1/2.</text>
</comment>
<keyword evidence="5" id="KW-0274">FAD</keyword>
<dbReference type="Gene3D" id="3.40.309.10">
    <property type="entry name" value="Aldehyde Dehydrogenase, Chain A, domain 2"/>
    <property type="match status" value="1"/>
</dbReference>
<dbReference type="PANTHER" id="PTHR42862">
    <property type="entry name" value="DELTA-1-PYRROLINE-5-CARBOXYLATE DEHYDROGENASE 1, ISOFORM A-RELATED"/>
    <property type="match status" value="1"/>
</dbReference>